<protein>
    <submittedName>
        <fullName evidence="2">Plasmid pRiA4b ORF-3 family protein</fullName>
    </submittedName>
</protein>
<dbReference type="EMBL" id="SWMU01000002">
    <property type="protein sequence ID" value="TKS56468.1"/>
    <property type="molecule type" value="Genomic_DNA"/>
</dbReference>
<evidence type="ECO:0000313" key="2">
    <source>
        <dbReference type="EMBL" id="TKS56468.1"/>
    </source>
</evidence>
<dbReference type="Proteomes" id="UP000306552">
    <property type="component" value="Unassembled WGS sequence"/>
</dbReference>
<evidence type="ECO:0000313" key="3">
    <source>
        <dbReference type="Proteomes" id="UP000306552"/>
    </source>
</evidence>
<proteinExistence type="predicted"/>
<accession>A0A4U5TT58</accession>
<feature type="domain" description="Plasmid pRiA4b Orf3-like" evidence="1">
    <location>
        <begin position="2"/>
        <end position="132"/>
    </location>
</feature>
<name>A0A4U5TT58_9FLAO</name>
<dbReference type="InterPro" id="IPR012912">
    <property type="entry name" value="Plasmid_pRiA4b_Orf3-like"/>
</dbReference>
<keyword evidence="3" id="KW-1185">Reference proteome</keyword>
<organism evidence="2 3">
    <name type="scientific">Mesohalobacter halotolerans</name>
    <dbReference type="NCBI Taxonomy" id="1883405"/>
    <lineage>
        <taxon>Bacteria</taxon>
        <taxon>Pseudomonadati</taxon>
        <taxon>Bacteroidota</taxon>
        <taxon>Flavobacteriia</taxon>
        <taxon>Flavobacteriales</taxon>
        <taxon>Flavobacteriaceae</taxon>
        <taxon>Mesohalobacter</taxon>
    </lineage>
</organism>
<dbReference type="SUPFAM" id="SSF159941">
    <property type="entry name" value="MM3350-like"/>
    <property type="match status" value="1"/>
</dbReference>
<gene>
    <name evidence="2" type="ORF">FCN74_05335</name>
</gene>
<dbReference type="Pfam" id="PF07929">
    <property type="entry name" value="PRiA4_ORF3"/>
    <property type="match status" value="1"/>
</dbReference>
<dbReference type="Gene3D" id="3.10.290.30">
    <property type="entry name" value="MM3350-like"/>
    <property type="match status" value="1"/>
</dbReference>
<dbReference type="InterPro" id="IPR024047">
    <property type="entry name" value="MM3350-like_sf"/>
</dbReference>
<sequence>MIYKFRVTLDVLDDVFRDVAIRKTDTFEDLHFAILQAFGFEGQEIASFYKSDEQWNQGEEIALEDMSDGQSKLKMMSETHLEDILSEKQTKLIYVYDFLNMWTFYVELADITEPESSRNYPDLLFAQGQLPENPPEKKFEADLFDQFSDEFSEELDNDGLDLDDFEDLDFDERMN</sequence>
<dbReference type="RefSeq" id="WP_138931570.1">
    <property type="nucleotide sequence ID" value="NZ_SWMU01000002.1"/>
</dbReference>
<comment type="caution">
    <text evidence="2">The sequence shown here is derived from an EMBL/GenBank/DDBJ whole genome shotgun (WGS) entry which is preliminary data.</text>
</comment>
<reference evidence="2 3" key="1">
    <citation type="submission" date="2019-04" db="EMBL/GenBank/DDBJ databases">
        <title>Psychroflexus halotolerans sp. nov., isolated from a marine solar saltern.</title>
        <authorList>
            <person name="Feng X."/>
        </authorList>
    </citation>
    <scope>NUCLEOTIDE SEQUENCE [LARGE SCALE GENOMIC DNA]</scope>
    <source>
        <strain evidence="2 3">WDS2C27</strain>
    </source>
</reference>
<evidence type="ECO:0000259" key="1">
    <source>
        <dbReference type="Pfam" id="PF07929"/>
    </source>
</evidence>
<dbReference type="OrthoDB" id="666725at2"/>
<dbReference type="AlphaFoldDB" id="A0A4U5TT58"/>